<dbReference type="AlphaFoldDB" id="A0ABD2JFJ3"/>
<keyword evidence="3" id="KW-1185">Reference proteome</keyword>
<reference evidence="2 3" key="1">
    <citation type="submission" date="2024-10" db="EMBL/GenBank/DDBJ databases">
        <authorList>
            <person name="Kim D."/>
        </authorList>
    </citation>
    <scope>NUCLEOTIDE SEQUENCE [LARGE SCALE GENOMIC DNA]</scope>
    <source>
        <strain evidence="2">BH-2024</strain>
    </source>
</reference>
<evidence type="ECO:0000313" key="3">
    <source>
        <dbReference type="Proteomes" id="UP001620626"/>
    </source>
</evidence>
<keyword evidence="1" id="KW-0732">Signal</keyword>
<sequence>MRLCLAVFIAASALSLGRWIEAGVVEDVKDYVDAFSEISAPAATIGEQLRKISARVSKLVQLGGPVGSLAALAMQKALEPESDEMVALKLLHSTMVKRFDGLDRRVEHLGNRLVQHMALVEYDQWLNERVNLGCVLPTQEEATVYVQAQQVFDFVDKNASKFELLSPERYSDFRLKKMHGKSINALENAIIEMRHSVTQLSVGGIMPDYERTNNPRRCILNEITTANEDVREALFEMILMIELDALKLV</sequence>
<protein>
    <submittedName>
        <fullName evidence="2">Uncharacterized protein</fullName>
    </submittedName>
</protein>
<evidence type="ECO:0000313" key="2">
    <source>
        <dbReference type="EMBL" id="KAL3089384.1"/>
    </source>
</evidence>
<dbReference type="Proteomes" id="UP001620626">
    <property type="component" value="Unassembled WGS sequence"/>
</dbReference>
<gene>
    <name evidence="2" type="ORF">niasHT_030251</name>
</gene>
<name>A0ABD2JFJ3_9BILA</name>
<feature type="signal peptide" evidence="1">
    <location>
        <begin position="1"/>
        <end position="17"/>
    </location>
</feature>
<accession>A0ABD2JFJ3</accession>
<evidence type="ECO:0000256" key="1">
    <source>
        <dbReference type="SAM" id="SignalP"/>
    </source>
</evidence>
<organism evidence="2 3">
    <name type="scientific">Heterodera trifolii</name>
    <dbReference type="NCBI Taxonomy" id="157864"/>
    <lineage>
        <taxon>Eukaryota</taxon>
        <taxon>Metazoa</taxon>
        <taxon>Ecdysozoa</taxon>
        <taxon>Nematoda</taxon>
        <taxon>Chromadorea</taxon>
        <taxon>Rhabditida</taxon>
        <taxon>Tylenchina</taxon>
        <taxon>Tylenchomorpha</taxon>
        <taxon>Tylenchoidea</taxon>
        <taxon>Heteroderidae</taxon>
        <taxon>Heteroderinae</taxon>
        <taxon>Heterodera</taxon>
    </lineage>
</organism>
<comment type="caution">
    <text evidence="2">The sequence shown here is derived from an EMBL/GenBank/DDBJ whole genome shotgun (WGS) entry which is preliminary data.</text>
</comment>
<dbReference type="EMBL" id="JBICBT010000986">
    <property type="protein sequence ID" value="KAL3089384.1"/>
    <property type="molecule type" value="Genomic_DNA"/>
</dbReference>
<feature type="chain" id="PRO_5044746792" evidence="1">
    <location>
        <begin position="18"/>
        <end position="249"/>
    </location>
</feature>
<proteinExistence type="predicted"/>